<evidence type="ECO:0000256" key="2">
    <source>
        <dbReference type="SAM" id="Phobius"/>
    </source>
</evidence>
<dbReference type="RefSeq" id="XP_017780424.1">
    <property type="nucleotide sequence ID" value="XM_017924935.1"/>
</dbReference>
<gene>
    <name evidence="4 5 6 7" type="primary">LOC108565455</name>
</gene>
<evidence type="ECO:0000313" key="5">
    <source>
        <dbReference type="RefSeq" id="XP_017780421.1"/>
    </source>
</evidence>
<dbReference type="Proteomes" id="UP000695000">
    <property type="component" value="Unplaced"/>
</dbReference>
<evidence type="ECO:0000313" key="4">
    <source>
        <dbReference type="RefSeq" id="XP_017780420.1"/>
    </source>
</evidence>
<organism evidence="3 6">
    <name type="scientific">Nicrophorus vespilloides</name>
    <name type="common">Boreal carrion beetle</name>
    <dbReference type="NCBI Taxonomy" id="110193"/>
    <lineage>
        <taxon>Eukaryota</taxon>
        <taxon>Metazoa</taxon>
        <taxon>Ecdysozoa</taxon>
        <taxon>Arthropoda</taxon>
        <taxon>Hexapoda</taxon>
        <taxon>Insecta</taxon>
        <taxon>Pterygota</taxon>
        <taxon>Neoptera</taxon>
        <taxon>Endopterygota</taxon>
        <taxon>Coleoptera</taxon>
        <taxon>Polyphaga</taxon>
        <taxon>Staphyliniformia</taxon>
        <taxon>Silphidae</taxon>
        <taxon>Nicrophorinae</taxon>
        <taxon>Nicrophorus</taxon>
    </lineage>
</organism>
<evidence type="ECO:0000313" key="7">
    <source>
        <dbReference type="RefSeq" id="XP_017780424.1"/>
    </source>
</evidence>
<reference evidence="4 5" key="1">
    <citation type="submission" date="2025-05" db="UniProtKB">
        <authorList>
            <consortium name="RefSeq"/>
        </authorList>
    </citation>
    <scope>IDENTIFICATION</scope>
    <source>
        <tissue evidence="4 5">Whole Larva</tissue>
    </source>
</reference>
<dbReference type="RefSeq" id="XP_017780420.1">
    <property type="nucleotide sequence ID" value="XM_017924931.1"/>
</dbReference>
<evidence type="ECO:0000313" key="3">
    <source>
        <dbReference type="Proteomes" id="UP000695000"/>
    </source>
</evidence>
<dbReference type="GeneID" id="108565455"/>
<protein>
    <submittedName>
        <fullName evidence="4 5">Uncharacterized protein LOC108565455</fullName>
    </submittedName>
</protein>
<accession>A0ABM1N0S3</accession>
<sequence length="351" mass="39488">MSRQFAPAQRPRVPSTSDNPYLGTTSSLPLGHSYVKPKEVNYHLKCTGSIRGAPCPLEQDACFTDEAFTEHSYYDFYDDHGYQTSPNRAKEDSSYSDDDSGSTKLPCYDYDNYSSSRRHSRNNYSERSIGRPIPQIVKKDSRRVYPNDNEHIQRCVEAVPQIIPARGQISRTSDRPSSSHSSGVPSAMVHGCGGKCQTFESVCYYFLQVAFAMGILIGISLGVAGWVLRKSAARNLQVLLYIGAMLSIVCALLLSIQCSARNSARLRQKSLRNAKRAPIPMEFIPIRAPVPVHHQQPLVDNSTLQRGIPVTLVQMPTRPLPELHLQRSTIERHQHVVDQQGVPWWRRKDLH</sequence>
<feature type="compositionally biased region" description="Polar residues" evidence="1">
    <location>
        <begin position="14"/>
        <end position="28"/>
    </location>
</feature>
<feature type="region of interest" description="Disordered" evidence="1">
    <location>
        <begin position="1"/>
        <end position="30"/>
    </location>
</feature>
<name>A0ABM1N0S3_NICVS</name>
<feature type="region of interest" description="Disordered" evidence="1">
    <location>
        <begin position="84"/>
        <end position="128"/>
    </location>
</feature>
<proteinExistence type="predicted"/>
<evidence type="ECO:0000313" key="6">
    <source>
        <dbReference type="RefSeq" id="XP_017780423.1"/>
    </source>
</evidence>
<dbReference type="RefSeq" id="XP_017780421.1">
    <property type="nucleotide sequence ID" value="XM_017924932.1"/>
</dbReference>
<keyword evidence="2" id="KW-0812">Transmembrane</keyword>
<feature type="transmembrane region" description="Helical" evidence="2">
    <location>
        <begin position="205"/>
        <end position="226"/>
    </location>
</feature>
<dbReference type="RefSeq" id="XP_017780423.1">
    <property type="nucleotide sequence ID" value="XM_017924934.1"/>
</dbReference>
<evidence type="ECO:0000256" key="1">
    <source>
        <dbReference type="SAM" id="MobiDB-lite"/>
    </source>
</evidence>
<feature type="transmembrane region" description="Helical" evidence="2">
    <location>
        <begin position="238"/>
        <end position="256"/>
    </location>
</feature>
<keyword evidence="2" id="KW-1133">Transmembrane helix</keyword>
<keyword evidence="3" id="KW-1185">Reference proteome</keyword>
<keyword evidence="2" id="KW-0472">Membrane</keyword>